<dbReference type="InterPro" id="IPR036812">
    <property type="entry name" value="NAD(P)_OxRdtase_dom_sf"/>
</dbReference>
<dbReference type="STRING" id="46914.JP75_18090"/>
<evidence type="ECO:0000259" key="1">
    <source>
        <dbReference type="Pfam" id="PF00248"/>
    </source>
</evidence>
<evidence type="ECO:0000313" key="3">
    <source>
        <dbReference type="Proteomes" id="UP000028981"/>
    </source>
</evidence>
<protein>
    <recommendedName>
        <fullName evidence="1">NADP-dependent oxidoreductase domain-containing protein</fullName>
    </recommendedName>
</protein>
<feature type="domain" description="NADP-dependent oxidoreductase" evidence="1">
    <location>
        <begin position="16"/>
        <end position="301"/>
    </location>
</feature>
<dbReference type="SUPFAM" id="SSF51430">
    <property type="entry name" value="NAD(P)-linked oxidoreductase"/>
    <property type="match status" value="1"/>
</dbReference>
<dbReference type="CDD" id="cd19163">
    <property type="entry name" value="AKR_galDH"/>
    <property type="match status" value="1"/>
</dbReference>
<dbReference type="RefSeq" id="WP_035085528.1">
    <property type="nucleotide sequence ID" value="NZ_JQGC01000017.1"/>
</dbReference>
<dbReference type="EMBL" id="JQGC01000017">
    <property type="protein sequence ID" value="KFL30005.1"/>
    <property type="molecule type" value="Genomic_DNA"/>
</dbReference>
<sequence length="311" mass="33337">MKRNALGHTGLEVSALSFGASALGGVFRDVDEAEAIATVQAALDAGITYFDVAPAYGGGRSESVLGKALKGIDRSSYVLSTKVGKYTDPDQYGHDTLDYSAARIRASLDESAARLGTDYFDIVHIHDIEYQGRSHLDQALTEGFETLLALKLEGRIGSVSFGIYPMDLWHRIFAELPVDAALVHNHYCLNDTRLTSLLPKAHEKGIGIINASPFASGLLTERGPADWHAAGPEDRAVFRAAADYCTRSGTSISQLAFQFSTGHPEIATTMFSTASRSSLERCLSWLGTPADSELVAGVQAILAPVAGKDWD</sequence>
<dbReference type="Proteomes" id="UP000028981">
    <property type="component" value="Unassembled WGS sequence"/>
</dbReference>
<keyword evidence="3" id="KW-1185">Reference proteome</keyword>
<dbReference type="OrthoDB" id="9768851at2"/>
<dbReference type="PANTHER" id="PTHR42686">
    <property type="entry name" value="GH17980P-RELATED"/>
    <property type="match status" value="1"/>
</dbReference>
<dbReference type="InterPro" id="IPR044479">
    <property type="entry name" value="LGALDH-like"/>
</dbReference>
<comment type="caution">
    <text evidence="2">The sequence shown here is derived from an EMBL/GenBank/DDBJ whole genome shotgun (WGS) entry which is preliminary data.</text>
</comment>
<reference evidence="2 3" key="1">
    <citation type="submission" date="2014-08" db="EMBL/GenBank/DDBJ databases">
        <authorList>
            <person name="Hassan Y.I."/>
            <person name="Lepp D."/>
            <person name="Zhou T."/>
        </authorList>
    </citation>
    <scope>NUCLEOTIDE SEQUENCE [LARGE SCALE GENOMIC DNA]</scope>
    <source>
        <strain evidence="2 3">IFO13584</strain>
    </source>
</reference>
<dbReference type="InterPro" id="IPR023210">
    <property type="entry name" value="NADP_OxRdtase_dom"/>
</dbReference>
<organism evidence="2 3">
    <name type="scientific">Devosia riboflavina</name>
    <dbReference type="NCBI Taxonomy" id="46914"/>
    <lineage>
        <taxon>Bacteria</taxon>
        <taxon>Pseudomonadati</taxon>
        <taxon>Pseudomonadota</taxon>
        <taxon>Alphaproteobacteria</taxon>
        <taxon>Hyphomicrobiales</taxon>
        <taxon>Devosiaceae</taxon>
        <taxon>Devosia</taxon>
    </lineage>
</organism>
<dbReference type="Pfam" id="PF00248">
    <property type="entry name" value="Aldo_ket_red"/>
    <property type="match status" value="1"/>
</dbReference>
<dbReference type="GO" id="GO:0010349">
    <property type="term" value="F:L-galactose dehydrogenase activity"/>
    <property type="evidence" value="ECO:0007669"/>
    <property type="project" value="InterPro"/>
</dbReference>
<gene>
    <name evidence="2" type="ORF">JP75_18090</name>
</gene>
<dbReference type="InterPro" id="IPR020471">
    <property type="entry name" value="AKR"/>
</dbReference>
<accession>A0A087LZF2</accession>
<dbReference type="GO" id="GO:0005829">
    <property type="term" value="C:cytosol"/>
    <property type="evidence" value="ECO:0007669"/>
    <property type="project" value="TreeGrafter"/>
</dbReference>
<dbReference type="AlphaFoldDB" id="A0A087LZF2"/>
<evidence type="ECO:0000313" key="2">
    <source>
        <dbReference type="EMBL" id="KFL30005.1"/>
    </source>
</evidence>
<dbReference type="PANTHER" id="PTHR42686:SF1">
    <property type="entry name" value="GH17980P-RELATED"/>
    <property type="match status" value="1"/>
</dbReference>
<proteinExistence type="predicted"/>
<name>A0A087LZF2_9HYPH</name>
<dbReference type="Gene3D" id="3.20.20.100">
    <property type="entry name" value="NADP-dependent oxidoreductase domain"/>
    <property type="match status" value="1"/>
</dbReference>